<evidence type="ECO:0000313" key="2">
    <source>
        <dbReference type="EMBL" id="SER18079.1"/>
    </source>
</evidence>
<dbReference type="Proteomes" id="UP000182818">
    <property type="component" value="Unassembled WGS sequence"/>
</dbReference>
<keyword evidence="4" id="KW-1185">Reference proteome</keyword>
<dbReference type="EMBL" id="FOGK01000002">
    <property type="protein sequence ID" value="SER18079.1"/>
    <property type="molecule type" value="Genomic_DNA"/>
</dbReference>
<dbReference type="RefSeq" id="WP_057805576.1">
    <property type="nucleotide sequence ID" value="NZ_BJYP01000011.1"/>
</dbReference>
<dbReference type="STRING" id="319653.SAMN04487973_102159"/>
<dbReference type="PATRIC" id="fig|319653.3.peg.1871"/>
<gene>
    <name evidence="1" type="ORF">IV87_GL001838</name>
    <name evidence="2" type="ORF">SAMN04487973_102159</name>
</gene>
<comment type="caution">
    <text evidence="1">The sequence shown here is derived from an EMBL/GenBank/DDBJ whole genome shotgun (WGS) entry which is preliminary data.</text>
</comment>
<evidence type="ECO:0000313" key="3">
    <source>
        <dbReference type="Proteomes" id="UP000051749"/>
    </source>
</evidence>
<accession>A0A0R2K9B7</accession>
<name>A0A0R2K9B7_9LACO</name>
<sequence length="153" mass="17398">MEKDYPNWYLHSLSVDLGKTAVNVKRFFKKEYPRMCRVAGINPASIKSPSMDGMPKSEGFGNSAEEKVVDHLGKLEQVELVLKAIRYCDATSQFILIESLIQHKSNDIVSDELGYMNSRFSDYKTYALQAFADSYEGIANVDLHVYDEEKIKS</sequence>
<dbReference type="GeneID" id="76043194"/>
<dbReference type="Proteomes" id="UP000051749">
    <property type="component" value="Unassembled WGS sequence"/>
</dbReference>
<dbReference type="NCBIfam" id="TIGR01637">
    <property type="entry name" value="phage_arpU"/>
    <property type="match status" value="1"/>
</dbReference>
<reference evidence="2 4" key="2">
    <citation type="submission" date="2016-10" db="EMBL/GenBank/DDBJ databases">
        <authorList>
            <person name="Varghese N."/>
            <person name="Submissions S."/>
        </authorList>
    </citation>
    <scope>NUCLEOTIDE SEQUENCE [LARGE SCALE GENOMIC DNA]</scope>
    <source>
        <strain evidence="2 4">CGMCC 1.3889</strain>
    </source>
</reference>
<evidence type="ECO:0000313" key="1">
    <source>
        <dbReference type="EMBL" id="KRN82884.1"/>
    </source>
</evidence>
<dbReference type="AlphaFoldDB" id="A0A0R2K9B7"/>
<evidence type="ECO:0000313" key="4">
    <source>
        <dbReference type="Proteomes" id="UP000182818"/>
    </source>
</evidence>
<dbReference type="EMBL" id="JQBY01000006">
    <property type="protein sequence ID" value="KRN82884.1"/>
    <property type="molecule type" value="Genomic_DNA"/>
</dbReference>
<reference evidence="1 3" key="1">
    <citation type="journal article" date="2015" name="Genome Announc.">
        <title>Expanding the biotechnology potential of lactobacilli through comparative genomics of 213 strains and associated genera.</title>
        <authorList>
            <person name="Sun Z."/>
            <person name="Harris H.M."/>
            <person name="McCann A."/>
            <person name="Guo C."/>
            <person name="Argimon S."/>
            <person name="Zhang W."/>
            <person name="Yang X."/>
            <person name="Jeffery I.B."/>
            <person name="Cooney J.C."/>
            <person name="Kagawa T.F."/>
            <person name="Liu W."/>
            <person name="Song Y."/>
            <person name="Salvetti E."/>
            <person name="Wrobel A."/>
            <person name="Rasinkangas P."/>
            <person name="Parkhill J."/>
            <person name="Rea M.C."/>
            <person name="O'Sullivan O."/>
            <person name="Ritari J."/>
            <person name="Douillard F.P."/>
            <person name="Paul Ross R."/>
            <person name="Yang R."/>
            <person name="Briner A.E."/>
            <person name="Felis G.E."/>
            <person name="de Vos W.M."/>
            <person name="Barrangou R."/>
            <person name="Klaenhammer T.R."/>
            <person name="Caufield P.W."/>
            <person name="Cui Y."/>
            <person name="Zhang H."/>
            <person name="O'Toole P.W."/>
        </authorList>
    </citation>
    <scope>NUCLEOTIDE SEQUENCE [LARGE SCALE GENOMIC DNA]</scope>
    <source>
        <strain evidence="1 3">DSM 22301</strain>
    </source>
</reference>
<organism evidence="1 3">
    <name type="scientific">Pediococcus ethanolidurans</name>
    <dbReference type="NCBI Taxonomy" id="319653"/>
    <lineage>
        <taxon>Bacteria</taxon>
        <taxon>Bacillati</taxon>
        <taxon>Bacillota</taxon>
        <taxon>Bacilli</taxon>
        <taxon>Lactobacillales</taxon>
        <taxon>Lactobacillaceae</taxon>
        <taxon>Pediococcus</taxon>
    </lineage>
</organism>
<protein>
    <submittedName>
        <fullName evidence="2">Phage transcriptional regulator, ArpU family</fullName>
    </submittedName>
</protein>
<proteinExistence type="predicted"/>
<dbReference type="InterPro" id="IPR006524">
    <property type="entry name" value="ArpU-like"/>
</dbReference>